<feature type="compositionally biased region" description="Basic residues" evidence="1">
    <location>
        <begin position="148"/>
        <end position="158"/>
    </location>
</feature>
<dbReference type="AlphaFoldDB" id="A0A6D2J0V2"/>
<accession>A0A6D2J0V2</accession>
<keyword evidence="3" id="KW-1185">Reference proteome</keyword>
<comment type="caution">
    <text evidence="2">The sequence shown here is derived from an EMBL/GenBank/DDBJ whole genome shotgun (WGS) entry which is preliminary data.</text>
</comment>
<organism evidence="2 3">
    <name type="scientific">Microthlaspi erraticum</name>
    <dbReference type="NCBI Taxonomy" id="1685480"/>
    <lineage>
        <taxon>Eukaryota</taxon>
        <taxon>Viridiplantae</taxon>
        <taxon>Streptophyta</taxon>
        <taxon>Embryophyta</taxon>
        <taxon>Tracheophyta</taxon>
        <taxon>Spermatophyta</taxon>
        <taxon>Magnoliopsida</taxon>
        <taxon>eudicotyledons</taxon>
        <taxon>Gunneridae</taxon>
        <taxon>Pentapetalae</taxon>
        <taxon>rosids</taxon>
        <taxon>malvids</taxon>
        <taxon>Brassicales</taxon>
        <taxon>Brassicaceae</taxon>
        <taxon>Coluteocarpeae</taxon>
        <taxon>Microthlaspi</taxon>
    </lineage>
</organism>
<feature type="compositionally biased region" description="Low complexity" evidence="1">
    <location>
        <begin position="138"/>
        <end position="147"/>
    </location>
</feature>
<name>A0A6D2J0V2_9BRAS</name>
<evidence type="ECO:0000313" key="3">
    <source>
        <dbReference type="Proteomes" id="UP000467841"/>
    </source>
</evidence>
<gene>
    <name evidence="2" type="ORF">MERR_LOCUS19879</name>
</gene>
<sequence>MPSRISPSPRRTLSATTRPGETWRIAKTDRHAPQCSFSDQEIFEIIADIRRTPLTSRLSEVPLKKRASLHLNFYDGREDPKQWITSFMTAMRRQKYHIAGRTKRALLPSPRRTLARRRPNMVQQPPCRLHRQLRRSSSRFPKATPPFRTRRPRLLQNR</sequence>
<protein>
    <submittedName>
        <fullName evidence="2">Uncharacterized protein</fullName>
    </submittedName>
</protein>
<reference evidence="2" key="1">
    <citation type="submission" date="2020-01" db="EMBL/GenBank/DDBJ databases">
        <authorList>
            <person name="Mishra B."/>
        </authorList>
    </citation>
    <scope>NUCLEOTIDE SEQUENCE [LARGE SCALE GENOMIC DNA]</scope>
</reference>
<feature type="region of interest" description="Disordered" evidence="1">
    <location>
        <begin position="112"/>
        <end position="158"/>
    </location>
</feature>
<feature type="compositionally biased region" description="Basic residues" evidence="1">
    <location>
        <begin position="128"/>
        <end position="137"/>
    </location>
</feature>
<proteinExistence type="predicted"/>
<evidence type="ECO:0000256" key="1">
    <source>
        <dbReference type="SAM" id="MobiDB-lite"/>
    </source>
</evidence>
<evidence type="ECO:0000313" key="2">
    <source>
        <dbReference type="EMBL" id="CAA7032644.1"/>
    </source>
</evidence>
<dbReference type="Proteomes" id="UP000467841">
    <property type="component" value="Unassembled WGS sequence"/>
</dbReference>
<dbReference type="EMBL" id="CACVBM020001125">
    <property type="protein sequence ID" value="CAA7032644.1"/>
    <property type="molecule type" value="Genomic_DNA"/>
</dbReference>